<accession>A0AAE3HD63</accession>
<name>A0AAE3HD63_9FIRM</name>
<dbReference type="EMBL" id="JANKAS010000003">
    <property type="protein sequence ID" value="MCR1898285.1"/>
    <property type="molecule type" value="Genomic_DNA"/>
</dbReference>
<evidence type="ECO:0008006" key="4">
    <source>
        <dbReference type="Google" id="ProtNLM"/>
    </source>
</evidence>
<evidence type="ECO:0000313" key="3">
    <source>
        <dbReference type="Proteomes" id="UP001205748"/>
    </source>
</evidence>
<keyword evidence="1" id="KW-0472">Membrane</keyword>
<evidence type="ECO:0000313" key="2">
    <source>
        <dbReference type="EMBL" id="MCR1898285.1"/>
    </source>
</evidence>
<keyword evidence="1" id="KW-1133">Transmembrane helix</keyword>
<protein>
    <recommendedName>
        <fullName evidence="4">DUF5668 domain-containing protein</fullName>
    </recommendedName>
</protein>
<feature type="transmembrane region" description="Helical" evidence="1">
    <location>
        <begin position="9"/>
        <end position="28"/>
    </location>
</feature>
<keyword evidence="1" id="KW-0812">Transmembrane</keyword>
<dbReference type="Proteomes" id="UP001205748">
    <property type="component" value="Unassembled WGS sequence"/>
</dbReference>
<dbReference type="RefSeq" id="WP_257529759.1">
    <property type="nucleotide sequence ID" value="NZ_JANKAS010000003.1"/>
</dbReference>
<gene>
    <name evidence="2" type="ORF">NSA47_04690</name>
</gene>
<organism evidence="2 3">
    <name type="scientific">Irregularibacter muris</name>
    <dbReference type="NCBI Taxonomy" id="1796619"/>
    <lineage>
        <taxon>Bacteria</taxon>
        <taxon>Bacillati</taxon>
        <taxon>Bacillota</taxon>
        <taxon>Clostridia</taxon>
        <taxon>Eubacteriales</taxon>
        <taxon>Eubacteriaceae</taxon>
        <taxon>Irregularibacter</taxon>
    </lineage>
</organism>
<evidence type="ECO:0000256" key="1">
    <source>
        <dbReference type="SAM" id="Phobius"/>
    </source>
</evidence>
<reference evidence="2" key="1">
    <citation type="submission" date="2022-07" db="EMBL/GenBank/DDBJ databases">
        <title>Enhanced cultured diversity of the mouse gut microbiota enables custom-made synthetic communities.</title>
        <authorList>
            <person name="Afrizal A."/>
        </authorList>
    </citation>
    <scope>NUCLEOTIDE SEQUENCE</scope>
    <source>
        <strain evidence="2">DSM 28593</strain>
    </source>
</reference>
<comment type="caution">
    <text evidence="2">The sequence shown here is derived from an EMBL/GenBank/DDBJ whole genome shotgun (WGS) entry which is preliminary data.</text>
</comment>
<proteinExistence type="predicted"/>
<feature type="transmembrane region" description="Helical" evidence="1">
    <location>
        <begin position="73"/>
        <end position="96"/>
    </location>
</feature>
<feature type="transmembrane region" description="Helical" evidence="1">
    <location>
        <begin position="40"/>
        <end position="61"/>
    </location>
</feature>
<keyword evidence="3" id="KW-1185">Reference proteome</keyword>
<dbReference type="AlphaFoldDB" id="A0AAE3HD63"/>
<sequence length="106" mass="11904">MEPVVKKKVGVITLAVGLIAIGSLWTIQNIYPTLWIPKAAHFWPILLILYGIELLVTKFLYENKQGFHVTIDIGIIILLIFFVIFMGGVSVVQSILPQIIREMNLG</sequence>